<evidence type="ECO:0000256" key="3">
    <source>
        <dbReference type="ARBA" id="ARBA00012972"/>
    </source>
</evidence>
<comment type="similarity">
    <text evidence="2">Belongs to the citrate synthase family.</text>
</comment>
<dbReference type="Pfam" id="PF00285">
    <property type="entry name" value="Citrate_synt"/>
    <property type="match status" value="1"/>
</dbReference>
<evidence type="ECO:0000256" key="1">
    <source>
        <dbReference type="ARBA" id="ARBA00005163"/>
    </source>
</evidence>
<keyword evidence="4" id="KW-0808">Transferase</keyword>
<protein>
    <recommendedName>
        <fullName evidence="3">citrate synthase (unknown stereospecificity)</fullName>
        <ecNumber evidence="3">2.3.3.16</ecNumber>
    </recommendedName>
</protein>
<dbReference type="Proteomes" id="UP001220658">
    <property type="component" value="Unassembled WGS sequence"/>
</dbReference>
<dbReference type="PANTHER" id="PTHR11739">
    <property type="entry name" value="CITRATE SYNTHASE"/>
    <property type="match status" value="1"/>
</dbReference>
<evidence type="ECO:0000313" key="5">
    <source>
        <dbReference type="EMBL" id="MDC0829168.1"/>
    </source>
</evidence>
<dbReference type="EMBL" id="JAQNCK010000039">
    <property type="protein sequence ID" value="MDC0829168.1"/>
    <property type="molecule type" value="Genomic_DNA"/>
</dbReference>
<dbReference type="AlphaFoldDB" id="A0AAW6FST1"/>
<dbReference type="GO" id="GO:0005829">
    <property type="term" value="C:cytosol"/>
    <property type="evidence" value="ECO:0007669"/>
    <property type="project" value="TreeGrafter"/>
</dbReference>
<evidence type="ECO:0000313" key="6">
    <source>
        <dbReference type="Proteomes" id="UP001220658"/>
    </source>
</evidence>
<dbReference type="SUPFAM" id="SSF48256">
    <property type="entry name" value="Citrate synthase"/>
    <property type="match status" value="1"/>
</dbReference>
<proteinExistence type="inferred from homology"/>
<dbReference type="Gene3D" id="1.10.580.10">
    <property type="entry name" value="Citrate Synthase, domain 1"/>
    <property type="match status" value="1"/>
</dbReference>
<dbReference type="InterPro" id="IPR036969">
    <property type="entry name" value="Citrate_synthase_sf"/>
</dbReference>
<dbReference type="GO" id="GO:0005975">
    <property type="term" value="P:carbohydrate metabolic process"/>
    <property type="evidence" value="ECO:0007669"/>
    <property type="project" value="TreeGrafter"/>
</dbReference>
<name>A0AAW6FST1_9FIRM</name>
<dbReference type="InterPro" id="IPR002020">
    <property type="entry name" value="Citrate_synthase"/>
</dbReference>
<dbReference type="NCBIfam" id="NF010635">
    <property type="entry name" value="PRK14032.1"/>
    <property type="match status" value="1"/>
</dbReference>
<dbReference type="GO" id="GO:0036440">
    <property type="term" value="F:citrate synthase activity"/>
    <property type="evidence" value="ECO:0007669"/>
    <property type="project" value="UniProtKB-EC"/>
</dbReference>
<evidence type="ECO:0000256" key="4">
    <source>
        <dbReference type="ARBA" id="ARBA00022679"/>
    </source>
</evidence>
<organism evidence="5 6">
    <name type="scientific">Faecalitalea cylindroides</name>
    <dbReference type="NCBI Taxonomy" id="39483"/>
    <lineage>
        <taxon>Bacteria</taxon>
        <taxon>Bacillati</taxon>
        <taxon>Bacillota</taxon>
        <taxon>Erysipelotrichia</taxon>
        <taxon>Erysipelotrichales</taxon>
        <taxon>Erysipelotrichaceae</taxon>
        <taxon>Faecalitalea</taxon>
    </lineage>
</organism>
<accession>A0AAW6FST1</accession>
<dbReference type="InterPro" id="IPR016142">
    <property type="entry name" value="Citrate_synth-like_lrg_a-sub"/>
</dbReference>
<comment type="caution">
    <text evidence="5">The sequence shown here is derived from an EMBL/GenBank/DDBJ whole genome shotgun (WGS) entry which is preliminary data.</text>
</comment>
<dbReference type="Gene3D" id="1.10.230.10">
    <property type="entry name" value="Cytochrome P450-Terp, domain 2"/>
    <property type="match status" value="1"/>
</dbReference>
<reference evidence="5" key="1">
    <citation type="submission" date="2023-01" db="EMBL/GenBank/DDBJ databases">
        <title>Human gut microbiome strain richness.</title>
        <authorList>
            <person name="Chen-Liaw A."/>
        </authorList>
    </citation>
    <scope>NUCLEOTIDE SEQUENCE</scope>
    <source>
        <strain evidence="5">D55st1_G4_D55t1_190419</strain>
    </source>
</reference>
<dbReference type="GO" id="GO:0006099">
    <property type="term" value="P:tricarboxylic acid cycle"/>
    <property type="evidence" value="ECO:0007669"/>
    <property type="project" value="TreeGrafter"/>
</dbReference>
<dbReference type="EC" id="2.3.3.16" evidence="3"/>
<sequence>MKGNAMKTLKTIYMESEKENYIDASLYPRYRVKAGLRNDNGTGVKVGLTKICDVVGYQYIHGKKINVDGKLIYRGYSVQDLINDPNFAQLGNYERIAFLLIYGKLPNAEELSLFTQELLKKRNLCNIDPKYQTTSILNGVQIEVLKLYGQDPNPDSDTLEERMLKGLSILAQIPLITFSFFTGQQICEYPLPDKSLAENILVMARGSNIYTHQEARVMDTLLVLHADHGGGNNSTFANVVISSTGTDIYSCISAAIGSLKGPRHGGASTKVYQQMKEILKVTKHSRDPELMKNIAYQLLNKDFFDKSGLIYGIGHAIYTISDPRCQCIKAECKKLAKEKGQLDTFYTLEAFENAAIDVMKKEKGVTACANVDFYSGFAYSMLGISESLFTPLFCISRTAGWIAHHLENRQSNRKLIRPANVYVGSLKKLEDDNHENDHSI</sequence>
<dbReference type="PRINTS" id="PR00143">
    <property type="entry name" value="CITRTSNTHASE"/>
</dbReference>
<dbReference type="PANTHER" id="PTHR11739:SF4">
    <property type="entry name" value="CITRATE SYNTHASE, PEROXISOMAL"/>
    <property type="match status" value="1"/>
</dbReference>
<evidence type="ECO:0000256" key="2">
    <source>
        <dbReference type="ARBA" id="ARBA00010566"/>
    </source>
</evidence>
<dbReference type="InterPro" id="IPR016143">
    <property type="entry name" value="Citrate_synth-like_sm_a-sub"/>
</dbReference>
<dbReference type="RefSeq" id="WP_272013436.1">
    <property type="nucleotide sequence ID" value="NZ_JAQNCK010000039.1"/>
</dbReference>
<comment type="pathway">
    <text evidence="1">Carbohydrate metabolism; tricarboxylic acid cycle.</text>
</comment>
<gene>
    <name evidence="5" type="ORF">POG00_10720</name>
</gene>